<evidence type="ECO:0000256" key="1">
    <source>
        <dbReference type="SAM" id="MobiDB-lite"/>
    </source>
</evidence>
<keyword evidence="3" id="KW-1185">Reference proteome</keyword>
<reference evidence="2 3" key="1">
    <citation type="journal article" date="2024" name="Front Chem Biol">
        <title>Unveiling the potential of Daldinia eschscholtzii MFLUCC 19-0629 through bioactivity and bioinformatics studies for enhanced sustainable agriculture production.</title>
        <authorList>
            <person name="Brooks S."/>
            <person name="Weaver J.A."/>
            <person name="Klomchit A."/>
            <person name="Alharthi S.A."/>
            <person name="Onlamun T."/>
            <person name="Nurani R."/>
            <person name="Vong T.K."/>
            <person name="Alberti F."/>
            <person name="Greco C."/>
        </authorList>
    </citation>
    <scope>NUCLEOTIDE SEQUENCE [LARGE SCALE GENOMIC DNA]</scope>
    <source>
        <strain evidence="2">MFLUCC 19-0629</strain>
    </source>
</reference>
<organism evidence="2 3">
    <name type="scientific">Daldinia eschscholtzii</name>
    <dbReference type="NCBI Taxonomy" id="292717"/>
    <lineage>
        <taxon>Eukaryota</taxon>
        <taxon>Fungi</taxon>
        <taxon>Dikarya</taxon>
        <taxon>Ascomycota</taxon>
        <taxon>Pezizomycotina</taxon>
        <taxon>Sordariomycetes</taxon>
        <taxon>Xylariomycetidae</taxon>
        <taxon>Xylariales</taxon>
        <taxon>Hypoxylaceae</taxon>
        <taxon>Daldinia</taxon>
    </lineage>
</organism>
<dbReference type="AlphaFoldDB" id="A0AAX6MIB3"/>
<comment type="caution">
    <text evidence="2">The sequence shown here is derived from an EMBL/GenBank/DDBJ whole genome shotgun (WGS) entry which is preliminary data.</text>
</comment>
<evidence type="ECO:0000313" key="2">
    <source>
        <dbReference type="EMBL" id="KAK6952157.1"/>
    </source>
</evidence>
<dbReference type="Proteomes" id="UP001369815">
    <property type="component" value="Unassembled WGS sequence"/>
</dbReference>
<feature type="region of interest" description="Disordered" evidence="1">
    <location>
        <begin position="1"/>
        <end position="49"/>
    </location>
</feature>
<evidence type="ECO:0000313" key="3">
    <source>
        <dbReference type="Proteomes" id="UP001369815"/>
    </source>
</evidence>
<accession>A0AAX6MIB3</accession>
<feature type="compositionally biased region" description="Polar residues" evidence="1">
    <location>
        <begin position="20"/>
        <end position="40"/>
    </location>
</feature>
<name>A0AAX6MIB3_9PEZI</name>
<feature type="compositionally biased region" description="Polar residues" evidence="1">
    <location>
        <begin position="1"/>
        <end position="12"/>
    </location>
</feature>
<proteinExistence type="predicted"/>
<gene>
    <name evidence="2" type="ORF">Daesc_006689</name>
</gene>
<sequence>MSNSIRKQQPPSKSKGACAPQQTSNPKSHWQPNPSASNNGRHAALKSPPKVALSAGRWQNVNRAIEKTVEIVLSKNLALDSFGPDCWEMDEGYGVALVAEIRREIKETCSLDNLKLQKRLRELAHDVTQKEFRFPFRGGGVWFWFKVTDLHKATQPMPENLRAGTQTEHDVVLQKMDEEADSTAIEDDFSQQRKTSIVEEISSRLPLNSY</sequence>
<dbReference type="EMBL" id="JBANMG010000006">
    <property type="protein sequence ID" value="KAK6952157.1"/>
    <property type="molecule type" value="Genomic_DNA"/>
</dbReference>
<protein>
    <submittedName>
        <fullName evidence="2">Uncharacterized protein</fullName>
    </submittedName>
</protein>